<protein>
    <submittedName>
        <fullName evidence="2">6131_t:CDS:1</fullName>
    </submittedName>
</protein>
<evidence type="ECO:0000313" key="3">
    <source>
        <dbReference type="Proteomes" id="UP000789570"/>
    </source>
</evidence>
<dbReference type="OrthoDB" id="2361506at2759"/>
<organism evidence="2 3">
    <name type="scientific">Funneliformis caledonium</name>
    <dbReference type="NCBI Taxonomy" id="1117310"/>
    <lineage>
        <taxon>Eukaryota</taxon>
        <taxon>Fungi</taxon>
        <taxon>Fungi incertae sedis</taxon>
        <taxon>Mucoromycota</taxon>
        <taxon>Glomeromycotina</taxon>
        <taxon>Glomeromycetes</taxon>
        <taxon>Glomerales</taxon>
        <taxon>Glomeraceae</taxon>
        <taxon>Funneliformis</taxon>
    </lineage>
</organism>
<dbReference type="Proteomes" id="UP000789570">
    <property type="component" value="Unassembled WGS sequence"/>
</dbReference>
<reference evidence="2" key="1">
    <citation type="submission" date="2021-06" db="EMBL/GenBank/DDBJ databases">
        <authorList>
            <person name="Kallberg Y."/>
            <person name="Tangrot J."/>
            <person name="Rosling A."/>
        </authorList>
    </citation>
    <scope>NUCLEOTIDE SEQUENCE</scope>
    <source>
        <strain evidence="2">UK204</strain>
    </source>
</reference>
<gene>
    <name evidence="2" type="ORF">FCALED_LOCUS3854</name>
</gene>
<accession>A0A9N8ZQR0</accession>
<proteinExistence type="predicted"/>
<feature type="region of interest" description="Disordered" evidence="1">
    <location>
        <begin position="1"/>
        <end position="27"/>
    </location>
</feature>
<evidence type="ECO:0000313" key="2">
    <source>
        <dbReference type="EMBL" id="CAG8504033.1"/>
    </source>
</evidence>
<sequence length="164" mass="18779">MTPPSQIATRPFKTNTPSKRGRKSYTTPDVIDVTGRTHFMVVRRLQTNAKKQKKKFNECKNCEQSDEYVDILEKRVNSLENLANNLKKVTNESPATRNSVNTNEFNCYSHLEMSNMLRFANSIGDVIQGRIQNTQQSLPSTTIDELINENIISDLWNVPGHDMF</sequence>
<feature type="compositionally biased region" description="Polar residues" evidence="1">
    <location>
        <begin position="1"/>
        <end position="18"/>
    </location>
</feature>
<keyword evidence="3" id="KW-1185">Reference proteome</keyword>
<dbReference type="AlphaFoldDB" id="A0A9N8ZQR0"/>
<comment type="caution">
    <text evidence="2">The sequence shown here is derived from an EMBL/GenBank/DDBJ whole genome shotgun (WGS) entry which is preliminary data.</text>
</comment>
<name>A0A9N8ZQR0_9GLOM</name>
<dbReference type="EMBL" id="CAJVPQ010000704">
    <property type="protein sequence ID" value="CAG8504033.1"/>
    <property type="molecule type" value="Genomic_DNA"/>
</dbReference>
<evidence type="ECO:0000256" key="1">
    <source>
        <dbReference type="SAM" id="MobiDB-lite"/>
    </source>
</evidence>